<dbReference type="InterPro" id="IPR006204">
    <property type="entry name" value="GHMP_kinase_N_dom"/>
</dbReference>
<organism evidence="9 12">
    <name type="scientific">Adineta ricciae</name>
    <name type="common">Rotifer</name>
    <dbReference type="NCBI Taxonomy" id="249248"/>
    <lineage>
        <taxon>Eukaryota</taxon>
        <taxon>Metazoa</taxon>
        <taxon>Spiralia</taxon>
        <taxon>Gnathifera</taxon>
        <taxon>Rotifera</taxon>
        <taxon>Eurotatoria</taxon>
        <taxon>Bdelloidea</taxon>
        <taxon>Adinetida</taxon>
        <taxon>Adinetidae</taxon>
        <taxon>Adineta</taxon>
    </lineage>
</organism>
<comment type="caution">
    <text evidence="9">The sequence shown here is derived from an EMBL/GenBank/DDBJ whole genome shotgun (WGS) entry which is preliminary data.</text>
</comment>
<keyword evidence="5" id="KW-0067">ATP-binding</keyword>
<dbReference type="GO" id="GO:0005524">
    <property type="term" value="F:ATP binding"/>
    <property type="evidence" value="ECO:0007669"/>
    <property type="project" value="UniProtKB-KW"/>
</dbReference>
<proteinExistence type="inferred from homology"/>
<feature type="domain" description="Galactokinase N-terminal" evidence="8">
    <location>
        <begin position="25"/>
        <end position="73"/>
    </location>
</feature>
<accession>A0A814H1K1</accession>
<evidence type="ECO:0000313" key="9">
    <source>
        <dbReference type="EMBL" id="CAF1003552.1"/>
    </source>
</evidence>
<dbReference type="Gene3D" id="3.30.70.3170">
    <property type="match status" value="1"/>
</dbReference>
<evidence type="ECO:0000256" key="2">
    <source>
        <dbReference type="ARBA" id="ARBA00022679"/>
    </source>
</evidence>
<dbReference type="GO" id="GO:0004335">
    <property type="term" value="F:galactokinase activity"/>
    <property type="evidence" value="ECO:0007669"/>
    <property type="project" value="InterPro"/>
</dbReference>
<dbReference type="Pfam" id="PF00288">
    <property type="entry name" value="GHMP_kinases_N"/>
    <property type="match status" value="1"/>
</dbReference>
<evidence type="ECO:0000259" key="8">
    <source>
        <dbReference type="Pfam" id="PF10509"/>
    </source>
</evidence>
<dbReference type="OrthoDB" id="187738at2759"/>
<protein>
    <recommendedName>
        <fullName evidence="13">N-acetylgalactosamine kinase</fullName>
    </recommendedName>
</protein>
<dbReference type="NCBIfam" id="TIGR00131">
    <property type="entry name" value="gal_kin"/>
    <property type="match status" value="1"/>
</dbReference>
<dbReference type="Proteomes" id="UP000663852">
    <property type="component" value="Unassembled WGS sequence"/>
</dbReference>
<sequence>MDSVSIADGIPQNPNEERFKQLVGKFRTKYPDTQPQFLCRAPGRVNLIGEHIDYCGYSVLPMAVDQDIIAVFAANDGNEVQISNTDPIFKEGSFDIGNFSISYEKSDWFEYFKCGVQGIRDKYADRKLKGMKVLIDGTIPRSAGLSSSSALVVCAALATTINNGITISKSDLAELCAECEKYIGTQGGGMDQAASCLAHSGSAMLISFNPLKTQDVTLPVGCAFVVTHSLTEVNKAATDHFNIRVSECRLATQILTHAKGLDWRTIRKPYELQTALEWTITELEKFAIDSLHEVPYTLDEVAGLLNVSVDELISVSLKATINREQKFELCKRMKHVLSEANRVLLFKQVCDSNTHDRLETLGELMNQSHNSCSRLYECSSTELDELTDICRQSGALGSRLTGAGWGGCAVSLVRQEDLDKFIRNVRDKFYLNSNDPKRASKADQSIFPTLPGCGIYAVRL</sequence>
<dbReference type="InterPro" id="IPR006203">
    <property type="entry name" value="GHMP_knse_ATP-bd_CS"/>
</dbReference>
<dbReference type="SUPFAM" id="SSF54211">
    <property type="entry name" value="Ribosomal protein S5 domain 2-like"/>
    <property type="match status" value="1"/>
</dbReference>
<dbReference type="EMBL" id="CAJNOJ010000062">
    <property type="protein sequence ID" value="CAF1003552.1"/>
    <property type="molecule type" value="Genomic_DNA"/>
</dbReference>
<dbReference type="InterPro" id="IPR020568">
    <property type="entry name" value="Ribosomal_Su5_D2-typ_SF"/>
</dbReference>
<dbReference type="InterPro" id="IPR019741">
    <property type="entry name" value="Galactokinase_CS"/>
</dbReference>
<dbReference type="PANTHER" id="PTHR10457:SF7">
    <property type="entry name" value="GALACTOKINASE-RELATED"/>
    <property type="match status" value="1"/>
</dbReference>
<gene>
    <name evidence="9" type="ORF">EDS130_LOCUS15009</name>
    <name evidence="10" type="ORF">XAT740_LOCUS23194</name>
</gene>
<comment type="similarity">
    <text evidence="1">Belongs to the GHMP kinase family. GalK subfamily.</text>
</comment>
<dbReference type="InterPro" id="IPR036554">
    <property type="entry name" value="GHMP_kinase_C_sf"/>
</dbReference>
<dbReference type="InterPro" id="IPR000705">
    <property type="entry name" value="Galactokinase"/>
</dbReference>
<dbReference type="GO" id="GO:0005829">
    <property type="term" value="C:cytosol"/>
    <property type="evidence" value="ECO:0007669"/>
    <property type="project" value="TreeGrafter"/>
</dbReference>
<dbReference type="Pfam" id="PF10509">
    <property type="entry name" value="GalKase_gal_bdg"/>
    <property type="match status" value="1"/>
</dbReference>
<dbReference type="InterPro" id="IPR014721">
    <property type="entry name" value="Ribsml_uS5_D2-typ_fold_subgr"/>
</dbReference>
<reference evidence="9" key="1">
    <citation type="submission" date="2021-02" db="EMBL/GenBank/DDBJ databases">
        <authorList>
            <person name="Nowell W R."/>
        </authorList>
    </citation>
    <scope>NUCLEOTIDE SEQUENCE</scope>
</reference>
<keyword evidence="3" id="KW-0547">Nucleotide-binding</keyword>
<evidence type="ECO:0008006" key="13">
    <source>
        <dbReference type="Google" id="ProtNLM"/>
    </source>
</evidence>
<dbReference type="AlphaFoldDB" id="A0A814H1K1"/>
<evidence type="ECO:0000259" key="7">
    <source>
        <dbReference type="Pfam" id="PF08544"/>
    </source>
</evidence>
<dbReference type="Gene3D" id="3.30.230.10">
    <property type="match status" value="1"/>
</dbReference>
<keyword evidence="4" id="KW-0418">Kinase</keyword>
<evidence type="ECO:0000256" key="3">
    <source>
        <dbReference type="ARBA" id="ARBA00022741"/>
    </source>
</evidence>
<dbReference type="InterPro" id="IPR006206">
    <property type="entry name" value="Mevalonate/galactokinase"/>
</dbReference>
<dbReference type="PRINTS" id="PR00959">
    <property type="entry name" value="MEVGALKINASE"/>
</dbReference>
<feature type="domain" description="GHMP kinase N-terminal" evidence="6">
    <location>
        <begin position="111"/>
        <end position="197"/>
    </location>
</feature>
<dbReference type="PROSITE" id="PS00106">
    <property type="entry name" value="GALACTOKINASE"/>
    <property type="match status" value="1"/>
</dbReference>
<dbReference type="Proteomes" id="UP000663828">
    <property type="component" value="Unassembled WGS sequence"/>
</dbReference>
<dbReference type="InterPro" id="IPR019539">
    <property type="entry name" value="GalKase_N"/>
</dbReference>
<dbReference type="GO" id="GO:0006012">
    <property type="term" value="P:galactose metabolic process"/>
    <property type="evidence" value="ECO:0007669"/>
    <property type="project" value="InterPro"/>
</dbReference>
<dbReference type="InterPro" id="IPR013750">
    <property type="entry name" value="GHMP_kinase_C_dom"/>
</dbReference>
<dbReference type="Gene3D" id="1.20.1440.340">
    <property type="match status" value="1"/>
</dbReference>
<evidence type="ECO:0000256" key="4">
    <source>
        <dbReference type="ARBA" id="ARBA00022777"/>
    </source>
</evidence>
<keyword evidence="11" id="KW-1185">Reference proteome</keyword>
<evidence type="ECO:0000259" key="6">
    <source>
        <dbReference type="Pfam" id="PF00288"/>
    </source>
</evidence>
<keyword evidence="2" id="KW-0808">Transferase</keyword>
<feature type="domain" description="GHMP kinase C-terminal" evidence="7">
    <location>
        <begin position="357"/>
        <end position="430"/>
    </location>
</feature>
<name>A0A814H1K1_ADIRI</name>
<dbReference type="PANTHER" id="PTHR10457">
    <property type="entry name" value="MEVALONATE KINASE/GALACTOKINASE"/>
    <property type="match status" value="1"/>
</dbReference>
<dbReference type="EMBL" id="CAJNOR010001742">
    <property type="protein sequence ID" value="CAF1192388.1"/>
    <property type="molecule type" value="Genomic_DNA"/>
</dbReference>
<evidence type="ECO:0000313" key="12">
    <source>
        <dbReference type="Proteomes" id="UP000663852"/>
    </source>
</evidence>
<dbReference type="PIRSF" id="PIRSF000530">
    <property type="entry name" value="Galactokinase"/>
    <property type="match status" value="1"/>
</dbReference>
<dbReference type="SUPFAM" id="SSF55060">
    <property type="entry name" value="GHMP Kinase, C-terminal domain"/>
    <property type="match status" value="1"/>
</dbReference>
<evidence type="ECO:0000313" key="11">
    <source>
        <dbReference type="Proteomes" id="UP000663828"/>
    </source>
</evidence>
<evidence type="ECO:0000256" key="1">
    <source>
        <dbReference type="ARBA" id="ARBA00006566"/>
    </source>
</evidence>
<evidence type="ECO:0000256" key="5">
    <source>
        <dbReference type="ARBA" id="ARBA00022840"/>
    </source>
</evidence>
<dbReference type="Pfam" id="PF08544">
    <property type="entry name" value="GHMP_kinases_C"/>
    <property type="match status" value="1"/>
</dbReference>
<dbReference type="PROSITE" id="PS00627">
    <property type="entry name" value="GHMP_KINASES_ATP"/>
    <property type="match status" value="1"/>
</dbReference>
<evidence type="ECO:0000313" key="10">
    <source>
        <dbReference type="EMBL" id="CAF1192388.1"/>
    </source>
</evidence>
<dbReference type="PRINTS" id="PR00473">
    <property type="entry name" value="GALCTOKINASE"/>
</dbReference>